<dbReference type="EMBL" id="JABFTP020000042">
    <property type="protein sequence ID" value="KAL3270898.1"/>
    <property type="molecule type" value="Genomic_DNA"/>
</dbReference>
<dbReference type="InterPro" id="IPR058698">
    <property type="entry name" value="CUB_metazoa"/>
</dbReference>
<dbReference type="PROSITE" id="PS01180">
    <property type="entry name" value="CUB"/>
    <property type="match status" value="1"/>
</dbReference>
<dbReference type="AlphaFoldDB" id="A0ABD2MWP0"/>
<evidence type="ECO:0000259" key="4">
    <source>
        <dbReference type="PROSITE" id="PS01180"/>
    </source>
</evidence>
<accession>A0ABD2MWP0</accession>
<proteinExistence type="predicted"/>
<protein>
    <recommendedName>
        <fullName evidence="4">CUB domain-containing protein</fullName>
    </recommendedName>
</protein>
<dbReference type="Gene3D" id="2.60.120.290">
    <property type="entry name" value="Spermadhesin, CUB domain"/>
    <property type="match status" value="1"/>
</dbReference>
<organism evidence="5 6">
    <name type="scientific">Cryptolaemus montrouzieri</name>
    <dbReference type="NCBI Taxonomy" id="559131"/>
    <lineage>
        <taxon>Eukaryota</taxon>
        <taxon>Metazoa</taxon>
        <taxon>Ecdysozoa</taxon>
        <taxon>Arthropoda</taxon>
        <taxon>Hexapoda</taxon>
        <taxon>Insecta</taxon>
        <taxon>Pterygota</taxon>
        <taxon>Neoptera</taxon>
        <taxon>Endopterygota</taxon>
        <taxon>Coleoptera</taxon>
        <taxon>Polyphaga</taxon>
        <taxon>Cucujiformia</taxon>
        <taxon>Coccinelloidea</taxon>
        <taxon>Coccinellidae</taxon>
        <taxon>Scymninae</taxon>
        <taxon>Scymnini</taxon>
        <taxon>Cryptolaemus</taxon>
    </lineage>
</organism>
<dbReference type="PANTHER" id="PTHR33236:SF11">
    <property type="entry name" value="CUB DOMAIN-CONTAINING PROTEIN"/>
    <property type="match status" value="1"/>
</dbReference>
<comment type="caution">
    <text evidence="2">Lacks conserved residue(s) required for the propagation of feature annotation.</text>
</comment>
<feature type="domain" description="CUB" evidence="4">
    <location>
        <begin position="272"/>
        <end position="430"/>
    </location>
</feature>
<feature type="region of interest" description="Disordered" evidence="3">
    <location>
        <begin position="294"/>
        <end position="319"/>
    </location>
</feature>
<comment type="caution">
    <text evidence="5">The sequence shown here is derived from an EMBL/GenBank/DDBJ whole genome shotgun (WGS) entry which is preliminary data.</text>
</comment>
<dbReference type="InterPro" id="IPR000859">
    <property type="entry name" value="CUB_dom"/>
</dbReference>
<evidence type="ECO:0000256" key="1">
    <source>
        <dbReference type="ARBA" id="ARBA00023157"/>
    </source>
</evidence>
<dbReference type="Proteomes" id="UP001516400">
    <property type="component" value="Unassembled WGS sequence"/>
</dbReference>
<reference evidence="5 6" key="1">
    <citation type="journal article" date="2021" name="BMC Biol.">
        <title>Horizontally acquired antibacterial genes associated with adaptive radiation of ladybird beetles.</title>
        <authorList>
            <person name="Li H.S."/>
            <person name="Tang X.F."/>
            <person name="Huang Y.H."/>
            <person name="Xu Z.Y."/>
            <person name="Chen M.L."/>
            <person name="Du X.Y."/>
            <person name="Qiu B.Y."/>
            <person name="Chen P.T."/>
            <person name="Zhang W."/>
            <person name="Slipinski A."/>
            <person name="Escalona H.E."/>
            <person name="Waterhouse R.M."/>
            <person name="Zwick A."/>
            <person name="Pang H."/>
        </authorList>
    </citation>
    <scope>NUCLEOTIDE SEQUENCE [LARGE SCALE GENOMIC DNA]</scope>
    <source>
        <strain evidence="5">SYSU2018</strain>
    </source>
</reference>
<evidence type="ECO:0000313" key="5">
    <source>
        <dbReference type="EMBL" id="KAL3270898.1"/>
    </source>
</evidence>
<evidence type="ECO:0000313" key="6">
    <source>
        <dbReference type="Proteomes" id="UP001516400"/>
    </source>
</evidence>
<evidence type="ECO:0000256" key="2">
    <source>
        <dbReference type="PROSITE-ProRule" id="PRU00059"/>
    </source>
</evidence>
<sequence>MDTSSTGEDIDKILKNSIPNYGNIEPKMAIFHRNKVPHESDDSNVDQKWSERRDIFETHFDDYFDIKHRKYQPFTTYKPNYEKYKPSEHHSGELESEFGKVVPPNDLDFERLEPVQIQHVTKAPEAKFPNKTYFTGLSHVQKISKIDAANFTTQSINNLLRRYMNRLYTKKYSKPRYVEIDPNDIDGEKSKFFGNGLETLALLKNKTKKIANKFLNVFQVVKFNNTACQGTVNGLQYQGVCYLAAQCSSLNGTAAGSCADGYGVCCIFRGSCGGAGSQNCSYFESMNYPDYYPPDGVLPPTPAPTPSSTTPDLRPDPRLPMLPRRVLARQMDALECSYRVSKASSDITQMRIDFLDLELLGPTNGTCVNERLVITGNGISNQIPAICGYNTGQHLYVDVSMLNGPLMLSVLSNMMYRKRYRIRICQFSQTSCMTPNNCLQYYTGVSGVISSFNYDQAQTLSRSTPSYFNNLNYAICIRREAGYCSITYTNVMNGLEYPFEIVNFGTNGQPTVMPGQAGVETFDCPNDYIIINGVRLCGNKLNDGSMNTDLSMNSPITDNSLGPIVVQVRTNGAAVGRGFKLFYTQNRCPNSF</sequence>
<dbReference type="PANTHER" id="PTHR33236">
    <property type="entry name" value="INTRAFLAGELLAR TRANSPORT PROTEIN 122 FAMILY PROTEIN-RELATED"/>
    <property type="match status" value="1"/>
</dbReference>
<keyword evidence="6" id="KW-1185">Reference proteome</keyword>
<dbReference type="Pfam" id="PF26080">
    <property type="entry name" value="CUB_animal"/>
    <property type="match status" value="1"/>
</dbReference>
<dbReference type="InterPro" id="IPR035914">
    <property type="entry name" value="Sperma_CUB_dom_sf"/>
</dbReference>
<evidence type="ECO:0000256" key="3">
    <source>
        <dbReference type="SAM" id="MobiDB-lite"/>
    </source>
</evidence>
<gene>
    <name evidence="5" type="ORF">HHI36_021410</name>
</gene>
<keyword evidence="1" id="KW-1015">Disulfide bond</keyword>
<name>A0ABD2MWP0_9CUCU</name>
<feature type="compositionally biased region" description="Pro residues" evidence="3">
    <location>
        <begin position="296"/>
        <end position="305"/>
    </location>
</feature>